<dbReference type="KEGG" id="bmor:101741943"/>
<evidence type="ECO:0000256" key="3">
    <source>
        <dbReference type="ARBA" id="ARBA00022472"/>
    </source>
</evidence>
<dbReference type="InterPro" id="IPR000330">
    <property type="entry name" value="SNF2_N"/>
</dbReference>
<keyword evidence="9" id="KW-0805">Transcription regulation</keyword>
<dbReference type="Pfam" id="PF00176">
    <property type="entry name" value="SNF2-rel_dom"/>
    <property type="match status" value="1"/>
</dbReference>
<dbReference type="Proteomes" id="UP000005204">
    <property type="component" value="Unassembled WGS sequence"/>
</dbReference>
<keyword evidence="6" id="KW-0378">Hydrolase</keyword>
<feature type="compositionally biased region" description="Basic and acidic residues" evidence="16">
    <location>
        <begin position="384"/>
        <end position="402"/>
    </location>
</feature>
<dbReference type="AlphaFoldDB" id="A0A8R2M9A6"/>
<feature type="domain" description="Helicase ATP-binding" evidence="17">
    <location>
        <begin position="688"/>
        <end position="867"/>
    </location>
</feature>
<keyword evidence="7" id="KW-0347">Helicase</keyword>
<feature type="compositionally biased region" description="Basic and acidic residues" evidence="16">
    <location>
        <begin position="287"/>
        <end position="319"/>
    </location>
</feature>
<keyword evidence="12" id="KW-0539">Nucleus</keyword>
<keyword evidence="3" id="KW-0806">Transcription termination</keyword>
<dbReference type="PANTHER" id="PTHR45626:SF50">
    <property type="entry name" value="TRANSCRIPTION TERMINATION FACTOR 2"/>
    <property type="match status" value="1"/>
</dbReference>
<dbReference type="FunFam" id="3.40.50.10810:FF:000043">
    <property type="entry name" value="Transcription termination factor 2"/>
    <property type="match status" value="1"/>
</dbReference>
<dbReference type="GO" id="GO:0003677">
    <property type="term" value="F:DNA binding"/>
    <property type="evidence" value="ECO:0007669"/>
    <property type="project" value="UniProtKB-KW"/>
</dbReference>
<dbReference type="GO" id="GO:0008094">
    <property type="term" value="F:ATP-dependent activity, acting on DNA"/>
    <property type="evidence" value="ECO:0007669"/>
    <property type="project" value="UniProtKB-ARBA"/>
</dbReference>
<keyword evidence="8" id="KW-0067">ATP-binding</keyword>
<evidence type="ECO:0000256" key="2">
    <source>
        <dbReference type="ARBA" id="ARBA00007025"/>
    </source>
</evidence>
<evidence type="ECO:0000256" key="16">
    <source>
        <dbReference type="SAM" id="MobiDB-lite"/>
    </source>
</evidence>
<feature type="compositionally biased region" description="Polar residues" evidence="16">
    <location>
        <begin position="64"/>
        <end position="83"/>
    </location>
</feature>
<evidence type="ECO:0000256" key="9">
    <source>
        <dbReference type="ARBA" id="ARBA00023015"/>
    </source>
</evidence>
<feature type="region of interest" description="Disordered" evidence="16">
    <location>
        <begin position="174"/>
        <end position="337"/>
    </location>
</feature>
<dbReference type="InterPro" id="IPR049730">
    <property type="entry name" value="SNF2/RAD54-like_C"/>
</dbReference>
<dbReference type="InterPro" id="IPR001650">
    <property type="entry name" value="Helicase_C-like"/>
</dbReference>
<feature type="region of interest" description="Disordered" evidence="16">
    <location>
        <begin position="349"/>
        <end position="411"/>
    </location>
</feature>
<evidence type="ECO:0000256" key="12">
    <source>
        <dbReference type="ARBA" id="ARBA00023242"/>
    </source>
</evidence>
<dbReference type="GO" id="GO:0016787">
    <property type="term" value="F:hydrolase activity"/>
    <property type="evidence" value="ECO:0007669"/>
    <property type="project" value="UniProtKB-KW"/>
</dbReference>
<dbReference type="InterPro" id="IPR027417">
    <property type="entry name" value="P-loop_NTPase"/>
</dbReference>
<comment type="subcellular location">
    <subcellularLocation>
        <location evidence="1">Nucleus</location>
    </subcellularLocation>
</comment>
<evidence type="ECO:0000256" key="13">
    <source>
        <dbReference type="ARBA" id="ARBA00070113"/>
    </source>
</evidence>
<name>A0A8R2M9A6_BOMMO</name>
<dbReference type="GO" id="GO:0005634">
    <property type="term" value="C:nucleus"/>
    <property type="evidence" value="ECO:0007669"/>
    <property type="project" value="UniProtKB-SubCell"/>
</dbReference>
<keyword evidence="10" id="KW-0238">DNA-binding</keyword>
<dbReference type="SUPFAM" id="SSF52540">
    <property type="entry name" value="P-loop containing nucleoside triphosphate hydrolases"/>
    <property type="match status" value="2"/>
</dbReference>
<feature type="compositionally biased region" description="Basic and acidic residues" evidence="16">
    <location>
        <begin position="1038"/>
        <end position="1047"/>
    </location>
</feature>
<evidence type="ECO:0000259" key="17">
    <source>
        <dbReference type="PROSITE" id="PS51192"/>
    </source>
</evidence>
<feature type="compositionally biased region" description="Basic and acidic residues" evidence="16">
    <location>
        <begin position="201"/>
        <end position="250"/>
    </location>
</feature>
<feature type="compositionally biased region" description="Acidic residues" evidence="16">
    <location>
        <begin position="327"/>
        <end position="336"/>
    </location>
</feature>
<comment type="similarity">
    <text evidence="2">Belongs to the SNF2/RAD54 helicase family.</text>
</comment>
<accession>A0A8R2M9A6</accession>
<dbReference type="PANTHER" id="PTHR45626">
    <property type="entry name" value="TRANSCRIPTION TERMINATION FACTOR 2-RELATED"/>
    <property type="match status" value="1"/>
</dbReference>
<evidence type="ECO:0000256" key="8">
    <source>
        <dbReference type="ARBA" id="ARBA00022840"/>
    </source>
</evidence>
<feature type="region of interest" description="Disordered" evidence="16">
    <location>
        <begin position="475"/>
        <end position="514"/>
    </location>
</feature>
<feature type="compositionally biased region" description="Acidic residues" evidence="16">
    <location>
        <begin position="14"/>
        <end position="28"/>
    </location>
</feature>
<sequence length="1263" mass="141408">MMENSFFEYRDETGVESDSDYEVIDDSLVEPKAVLKQGTNRTAFVPESEESSSEDDSQQDQPKQKNSQRSLRKSIINTHIISSSDDDGNQIIKTTSHSEAAVSSSEEDDEEYSPEMLPRRPQSIKKPTDQTNRVQGLKNKRMMFDSDLDNSITVEHNRHRKQMCLKDTPIKVEDIKRKSLLDDSMRDASGYVSNDNSDGDSAEKEDSSDETKYDSDGDEPVSRLDIEGHKSNSENKQSNDETVSHDKTLDSDSQTPSKNDSIRFTARKLKNCRQIVSDESSSETDDEQKQEVDDPKNGSHGNSIDDKSNLDFDDNEKWSSKTSACESDLDGPDEYEMAVRRATRKSIMGFIPNENNDSDESDCIQSDESHRISGHSDVMQEENQNNKEGSRSVKTPERDGDNSRLSCSPIKTPLHDVTNVIIESVENSPSAPKGLTNKVQSELATEETGNKENYIKYDDDVTIVDTKPEVIQLSSDDEDEVKIEHKTSNVKKSPKIKNEADKSPKKSRDNTIKSYLVPPSYPNQGVVYVKKSIRENELFKLNSLKEDLHNVKRLLQQVEVNTLPDGGVKLIERLTGLEAEIRRQGDKVANMVVEPENPTIEEIAKDGFEKGLSWEEIQKASIAVQPRMFGKQAMASHMAERNLILDRLRDLHESLASCPPESQLAAPPRGLRSQLMPHQLHALAWLHWRETQRPAAGILADDMGLGKTITMIALMVSDKENSAEDDDSDDERPGDSRLVRGGTLVVCPASLVQQWAGEVEKHCAGGRLAVALHHGPARARHAHRLAAADLVLTTYNILQRDHDKGVLFRVRWRRVVLDEAHAVRNHKSATCRAAAALPAARRWALSGTPVHNKDLDLFALLQFLRCSPFDDLSMWKKWIDNKSLGGQERLSTIMRCLLLRRTKMQLQQKGQLACLPQRHTHEQQVTLSKNEMNVYQKVLVFSKTLFAQFLHQRAEKNSEQFGAPLPDKDSEYAKMHKRMIALQGAKPVKSHEILVLLLRLRQVCCHCGLIAAMLDDAAPDLDADPAGNDLLDELNKMSLEDSRKESSKDDEDESEGVQEEGTTAAEAIRSVLSPNNPVFELTRPSSKINAVMECLKENVFSKPGEKAVIVSQWTSVLHLVEKQLSAMAVRSVTLSGSVPVTARPALVHAINDHNSAVKVMLLSLCAGGVGLNLCGANHLFLLDPHWNPQLEQQAQDRVYRVGQDKTVHIYRFMCVDTVEQSIRKLQEAKLELADNVLTGAKNTNASKLTIEDLKMLFNMGQQQ</sequence>
<keyword evidence="4" id="KW-0597">Phosphoprotein</keyword>
<evidence type="ECO:0000256" key="4">
    <source>
        <dbReference type="ARBA" id="ARBA00022553"/>
    </source>
</evidence>
<dbReference type="Gene3D" id="3.40.50.10810">
    <property type="entry name" value="Tandem AAA-ATPase domain"/>
    <property type="match status" value="1"/>
</dbReference>
<feature type="compositionally biased region" description="Basic and acidic residues" evidence="16">
    <location>
        <begin position="496"/>
        <end position="511"/>
    </location>
</feature>
<evidence type="ECO:0000256" key="15">
    <source>
        <dbReference type="ARBA" id="ARBA00082628"/>
    </source>
</evidence>
<evidence type="ECO:0000313" key="20">
    <source>
        <dbReference type="Proteomes" id="UP000005204"/>
    </source>
</evidence>
<proteinExistence type="inferred from homology"/>
<protein>
    <recommendedName>
        <fullName evidence="13">Transcription termination factor 2</fullName>
    </recommendedName>
    <alternativeName>
        <fullName evidence="15">RNA polymerase II termination factor</fullName>
    </alternativeName>
    <alternativeName>
        <fullName evidence="14">Transcription release factor 2</fullName>
    </alternativeName>
</protein>
<reference evidence="20" key="1">
    <citation type="journal article" date="2008" name="Insect Biochem. Mol. Biol.">
        <title>The genome of a lepidopteran model insect, the silkworm Bombyx mori.</title>
        <authorList>
            <consortium name="International Silkworm Genome Consortium"/>
        </authorList>
    </citation>
    <scope>NUCLEOTIDE SEQUENCE [LARGE SCALE GENOMIC DNA]</scope>
    <source>
        <strain evidence="20">p50T</strain>
    </source>
</reference>
<dbReference type="EnsemblMetazoa" id="XM_038020342.1">
    <property type="protein sequence ID" value="XP_037876270.1"/>
    <property type="gene ID" value="LOC101741943"/>
</dbReference>
<feature type="region of interest" description="Disordered" evidence="16">
    <location>
        <begin position="1"/>
        <end position="157"/>
    </location>
</feature>
<dbReference type="CTD" id="45894"/>
<dbReference type="GO" id="GO:0004386">
    <property type="term" value="F:helicase activity"/>
    <property type="evidence" value="ECO:0007669"/>
    <property type="project" value="UniProtKB-KW"/>
</dbReference>
<dbReference type="PROSITE" id="PS51194">
    <property type="entry name" value="HELICASE_CTER"/>
    <property type="match status" value="1"/>
</dbReference>
<evidence type="ECO:0000256" key="10">
    <source>
        <dbReference type="ARBA" id="ARBA00023125"/>
    </source>
</evidence>
<evidence type="ECO:0000259" key="18">
    <source>
        <dbReference type="PROSITE" id="PS51194"/>
    </source>
</evidence>
<dbReference type="InterPro" id="IPR050628">
    <property type="entry name" value="SNF2_RAD54_helicase_TF"/>
</dbReference>
<evidence type="ECO:0000256" key="7">
    <source>
        <dbReference type="ARBA" id="ARBA00022806"/>
    </source>
</evidence>
<dbReference type="RefSeq" id="XP_037876270.1">
    <property type="nucleotide sequence ID" value="XM_038020342.2"/>
</dbReference>
<feature type="region of interest" description="Disordered" evidence="16">
    <location>
        <begin position="1038"/>
        <end position="1063"/>
    </location>
</feature>
<evidence type="ECO:0000256" key="11">
    <source>
        <dbReference type="ARBA" id="ARBA00023163"/>
    </source>
</evidence>
<dbReference type="SMART" id="SM00490">
    <property type="entry name" value="HELICc"/>
    <property type="match status" value="1"/>
</dbReference>
<dbReference type="InterPro" id="IPR014001">
    <property type="entry name" value="Helicase_ATP-bd"/>
</dbReference>
<keyword evidence="5" id="KW-0547">Nucleotide-binding</keyword>
<feature type="compositionally biased region" description="Basic and acidic residues" evidence="16">
    <location>
        <begin position="174"/>
        <end position="186"/>
    </location>
</feature>
<feature type="domain" description="Helicase C-terminal" evidence="18">
    <location>
        <begin position="1087"/>
        <end position="1254"/>
    </location>
</feature>
<dbReference type="SMR" id="A0A8R2M9A6"/>
<dbReference type="GO" id="GO:0006353">
    <property type="term" value="P:DNA-templated transcription termination"/>
    <property type="evidence" value="ECO:0007669"/>
    <property type="project" value="UniProtKB-KW"/>
</dbReference>
<dbReference type="SMART" id="SM00487">
    <property type="entry name" value="DEXDc"/>
    <property type="match status" value="1"/>
</dbReference>
<dbReference type="Gene3D" id="3.40.50.300">
    <property type="entry name" value="P-loop containing nucleotide triphosphate hydrolases"/>
    <property type="match status" value="1"/>
</dbReference>
<reference evidence="19" key="2">
    <citation type="submission" date="2022-06" db="UniProtKB">
        <authorList>
            <consortium name="EnsemblMetazoa"/>
        </authorList>
    </citation>
    <scope>IDENTIFICATION</scope>
    <source>
        <strain evidence="19">p50T (Dazao)</strain>
    </source>
</reference>
<keyword evidence="20" id="KW-1185">Reference proteome</keyword>
<feature type="compositionally biased region" description="Acidic residues" evidence="16">
    <location>
        <begin position="1048"/>
        <end position="1058"/>
    </location>
</feature>
<dbReference type="GO" id="GO:0006281">
    <property type="term" value="P:DNA repair"/>
    <property type="evidence" value="ECO:0007669"/>
    <property type="project" value="TreeGrafter"/>
</dbReference>
<organism evidence="19 20">
    <name type="scientific">Bombyx mori</name>
    <name type="common">Silk moth</name>
    <dbReference type="NCBI Taxonomy" id="7091"/>
    <lineage>
        <taxon>Eukaryota</taxon>
        <taxon>Metazoa</taxon>
        <taxon>Ecdysozoa</taxon>
        <taxon>Arthropoda</taxon>
        <taxon>Hexapoda</taxon>
        <taxon>Insecta</taxon>
        <taxon>Pterygota</taxon>
        <taxon>Neoptera</taxon>
        <taxon>Endopterygota</taxon>
        <taxon>Lepidoptera</taxon>
        <taxon>Glossata</taxon>
        <taxon>Ditrysia</taxon>
        <taxon>Bombycoidea</taxon>
        <taxon>Bombycidae</taxon>
        <taxon>Bombycinae</taxon>
        <taxon>Bombyx</taxon>
    </lineage>
</organism>
<dbReference type="GO" id="GO:0005524">
    <property type="term" value="F:ATP binding"/>
    <property type="evidence" value="ECO:0007669"/>
    <property type="project" value="UniProtKB-KW"/>
</dbReference>
<evidence type="ECO:0000313" key="19">
    <source>
        <dbReference type="EnsemblMetazoa" id="XP_037876270.1"/>
    </source>
</evidence>
<evidence type="ECO:0000256" key="6">
    <source>
        <dbReference type="ARBA" id="ARBA00022801"/>
    </source>
</evidence>
<dbReference type="GO" id="GO:0005737">
    <property type="term" value="C:cytoplasm"/>
    <property type="evidence" value="ECO:0007669"/>
    <property type="project" value="UniProtKB-ARBA"/>
</dbReference>
<dbReference type="InterPro" id="IPR038718">
    <property type="entry name" value="SNF2-like_sf"/>
</dbReference>
<evidence type="ECO:0000256" key="14">
    <source>
        <dbReference type="ARBA" id="ARBA00079067"/>
    </source>
</evidence>
<dbReference type="CDD" id="cd18793">
    <property type="entry name" value="SF2_C_SNF"/>
    <property type="match status" value="1"/>
</dbReference>
<evidence type="ECO:0000256" key="5">
    <source>
        <dbReference type="ARBA" id="ARBA00022741"/>
    </source>
</evidence>
<dbReference type="Pfam" id="PF00271">
    <property type="entry name" value="Helicase_C"/>
    <property type="match status" value="1"/>
</dbReference>
<keyword evidence="11" id="KW-0804">Transcription</keyword>
<feature type="compositionally biased region" description="Acidic residues" evidence="16">
    <location>
        <begin position="47"/>
        <end position="58"/>
    </location>
</feature>
<dbReference type="GeneID" id="101741943"/>
<evidence type="ECO:0000256" key="1">
    <source>
        <dbReference type="ARBA" id="ARBA00004123"/>
    </source>
</evidence>
<dbReference type="PROSITE" id="PS51192">
    <property type="entry name" value="HELICASE_ATP_BIND_1"/>
    <property type="match status" value="1"/>
</dbReference>